<dbReference type="AlphaFoldDB" id="A0A9P3LU82"/>
<feature type="compositionally biased region" description="Polar residues" evidence="1">
    <location>
        <begin position="940"/>
        <end position="950"/>
    </location>
</feature>
<feature type="region of interest" description="Disordered" evidence="1">
    <location>
        <begin position="911"/>
        <end position="1091"/>
    </location>
</feature>
<feature type="compositionally biased region" description="Basic residues" evidence="1">
    <location>
        <begin position="1000"/>
        <end position="1011"/>
    </location>
</feature>
<accession>A0A9P3LU82</accession>
<organism evidence="2 3">
    <name type="scientific">Entomortierella parvispora</name>
    <dbReference type="NCBI Taxonomy" id="205924"/>
    <lineage>
        <taxon>Eukaryota</taxon>
        <taxon>Fungi</taxon>
        <taxon>Fungi incertae sedis</taxon>
        <taxon>Mucoromycota</taxon>
        <taxon>Mortierellomycotina</taxon>
        <taxon>Mortierellomycetes</taxon>
        <taxon>Mortierellales</taxon>
        <taxon>Mortierellaceae</taxon>
        <taxon>Entomortierella</taxon>
    </lineage>
</organism>
<gene>
    <name evidence="2" type="ORF">EMPS_03113</name>
</gene>
<feature type="compositionally biased region" description="Basic and acidic residues" evidence="1">
    <location>
        <begin position="418"/>
        <end position="430"/>
    </location>
</feature>
<proteinExistence type="predicted"/>
<name>A0A9P3LU82_9FUNG</name>
<evidence type="ECO:0000313" key="2">
    <source>
        <dbReference type="EMBL" id="GJJ70763.1"/>
    </source>
</evidence>
<evidence type="ECO:0000313" key="3">
    <source>
        <dbReference type="Proteomes" id="UP000827284"/>
    </source>
</evidence>
<feature type="region of interest" description="Disordered" evidence="1">
    <location>
        <begin position="418"/>
        <end position="481"/>
    </location>
</feature>
<feature type="compositionally biased region" description="Polar residues" evidence="1">
    <location>
        <begin position="15"/>
        <end position="35"/>
    </location>
</feature>
<feature type="region of interest" description="Disordered" evidence="1">
    <location>
        <begin position="1"/>
        <end position="87"/>
    </location>
</feature>
<comment type="caution">
    <text evidence="2">The sequence shown here is derived from an EMBL/GenBank/DDBJ whole genome shotgun (WGS) entry which is preliminary data.</text>
</comment>
<feature type="compositionally biased region" description="Polar residues" evidence="1">
    <location>
        <begin position="984"/>
        <end position="993"/>
    </location>
</feature>
<feature type="compositionally biased region" description="Polar residues" evidence="1">
    <location>
        <begin position="1013"/>
        <end position="1041"/>
    </location>
</feature>
<dbReference type="EMBL" id="BQFW01000004">
    <property type="protein sequence ID" value="GJJ70763.1"/>
    <property type="molecule type" value="Genomic_DNA"/>
</dbReference>
<keyword evidence="3" id="KW-1185">Reference proteome</keyword>
<sequence length="1091" mass="120299">MEASATIHSGDTDVTMENATMEQPSLLSTNASTGTRPGALEDNTAEATTLPEPPPPQQPSTETEVSTTAVKSNRREPAFRRGKYKPRERKEWTWQFKPVKLLSKSDGSLEVIPGESRHFPKSRLDRTRVTRTRKRVDYMSRILANPEPWATEDMDIKPFIQGGTLGSETDPASPGTQTDTDGSPLRKRKRAESGKRVKSLPQTIAQLFHRPVPPKLESGHLQGLWHVGVPRMEFSYLQEPFPYDKYNNAHPEPLPGSLQHKSGFSSRFGRPLVPEVQLGEEWYTPQGEVDLKDHFSLDKLKDATALTRTIKVETEGLRMDVYYQRGFELAAKRVLDRIRMEQIEQEEGAKEEEARLKAEAARAELRNNWQSSLLKGGADADAVLAGRQMTWFKDMAEGMSKEAAHKAAQAEAAVAEAEAARSRRSSERAAQRKKLITCQGDATMSDTVSSTSPSTSSFQGQSSASTPIPLDAPGTSAQHQRQQLELLLQQQQLLQQQEDLQQLEHHQQQQYQLQEQQQEQQRQEQQQREIQLLEELQQRLQDGRASTPSTSAVVELEKEGPSLADYYQANCFLASMFQLKGKHANQLPVPMGPGAARILQTLLLGLETKIQAMGCHLQRQELAHRLIVKSGDKTLLRKLVQQKDSRQRQSYGELEGQMGGVQMDGSQISAHQLPLPSGARGSWMNLNLRDFERDPDQPNPLTQPVVSGPYFRLGKTDADAYILKMSGRDKASTTRSNTAKLSSPPSTSDTPVTSSSQESGLRHSVPTVPSSAAFDSISSQEKRAYQLPFVANPLEIQQSMDPFWMAREHRLSTHRGSLTQPFSVEGADRATRHSSVVVSQTAVSVASASLTAPTTTKGPIATVSIPLVRREKEREPDIPQSHELSTTNPVLLADLPSMTPNTLTESAALERVENVGDMVPAPEEQPTEPRLESEPSSPSATVATPESSKSGVKVRKKLGRPRKTPVETPTTAHLDIDVMPATAEGTSGQTESSAKPGGKVPKKRGPNKKRLQAASQTTEPESATSHITVTESVPVTLTSETLPAAEVVPKIANSTKKTPPKKPRKKAAENEDHAQSPQEPEHSPLKRVRLQ</sequence>
<feature type="region of interest" description="Disordered" evidence="1">
    <location>
        <begin position="159"/>
        <end position="201"/>
    </location>
</feature>
<dbReference type="Proteomes" id="UP000827284">
    <property type="component" value="Unassembled WGS sequence"/>
</dbReference>
<feature type="compositionally biased region" description="Basic and acidic residues" evidence="1">
    <location>
        <begin position="1066"/>
        <end position="1084"/>
    </location>
</feature>
<feature type="region of interest" description="Disordered" evidence="1">
    <location>
        <begin position="728"/>
        <end position="767"/>
    </location>
</feature>
<reference evidence="2" key="1">
    <citation type="submission" date="2021-11" db="EMBL/GenBank/DDBJ databases">
        <authorList>
            <person name="Herlambang A."/>
            <person name="Guo Y."/>
            <person name="Takashima Y."/>
            <person name="Nishizawa T."/>
        </authorList>
    </citation>
    <scope>NUCLEOTIDE SEQUENCE</scope>
    <source>
        <strain evidence="2">E1425</strain>
    </source>
</reference>
<dbReference type="OrthoDB" id="2432997at2759"/>
<protein>
    <submittedName>
        <fullName evidence="2">Uncharacterized protein</fullName>
    </submittedName>
</protein>
<evidence type="ECO:0000256" key="1">
    <source>
        <dbReference type="SAM" id="MobiDB-lite"/>
    </source>
</evidence>
<feature type="compositionally biased region" description="Low complexity" evidence="1">
    <location>
        <begin position="443"/>
        <end position="466"/>
    </location>
</feature>
<feature type="compositionally biased region" description="Low complexity" evidence="1">
    <location>
        <begin position="742"/>
        <end position="756"/>
    </location>
</feature>
<feature type="compositionally biased region" description="Basic residues" evidence="1">
    <location>
        <begin position="952"/>
        <end position="963"/>
    </location>
</feature>
<reference evidence="2" key="2">
    <citation type="journal article" date="2022" name="Microbiol. Resour. Announc.">
        <title>Whole-Genome Sequence of Entomortierella parvispora E1425, a Mucoromycotan Fungus Associated with Burkholderiaceae-Related Endosymbiotic Bacteria.</title>
        <authorList>
            <person name="Herlambang A."/>
            <person name="Guo Y."/>
            <person name="Takashima Y."/>
            <person name="Narisawa K."/>
            <person name="Ohta H."/>
            <person name="Nishizawa T."/>
        </authorList>
    </citation>
    <scope>NUCLEOTIDE SEQUENCE</scope>
    <source>
        <strain evidence="2">E1425</strain>
    </source>
</reference>